<evidence type="ECO:0000259" key="6">
    <source>
        <dbReference type="Pfam" id="PF07833"/>
    </source>
</evidence>
<dbReference type="OrthoDB" id="9794455at2"/>
<keyword evidence="3" id="KW-0479">Metal-binding</keyword>
<feature type="signal peptide" evidence="5">
    <location>
        <begin position="1"/>
        <end position="24"/>
    </location>
</feature>
<dbReference type="Pfam" id="PF00245">
    <property type="entry name" value="Alk_phosphatase"/>
    <property type="match status" value="1"/>
</dbReference>
<dbReference type="Gene3D" id="3.40.720.10">
    <property type="entry name" value="Alkaline Phosphatase, subunit A"/>
    <property type="match status" value="1"/>
</dbReference>
<evidence type="ECO:0000256" key="3">
    <source>
        <dbReference type="PIRSR" id="PIRSR601952-2"/>
    </source>
</evidence>
<comment type="similarity">
    <text evidence="4">Belongs to the alkaline phosphatase family.</text>
</comment>
<dbReference type="SUPFAM" id="SSF53649">
    <property type="entry name" value="Alkaline phosphatase-like"/>
    <property type="match status" value="1"/>
</dbReference>
<accession>A0A379C4V8</accession>
<keyword evidence="7" id="KW-0378">Hydrolase</keyword>
<dbReference type="SMART" id="SM00098">
    <property type="entry name" value="alkPPc"/>
    <property type="match status" value="1"/>
</dbReference>
<evidence type="ECO:0000256" key="5">
    <source>
        <dbReference type="SAM" id="SignalP"/>
    </source>
</evidence>
<dbReference type="PANTHER" id="PTHR11596:SF5">
    <property type="entry name" value="ALKALINE PHOSPHATASE"/>
    <property type="match status" value="1"/>
</dbReference>
<dbReference type="PRINTS" id="PR00113">
    <property type="entry name" value="ALKPHPHTASE"/>
</dbReference>
<dbReference type="EC" id="3.1.3.1" evidence="7"/>
<feature type="binding site" evidence="3">
    <location>
        <position position="319"/>
    </location>
    <ligand>
        <name>Zn(2+)</name>
        <dbReference type="ChEBI" id="CHEBI:29105"/>
        <label>2</label>
    </ligand>
</feature>
<reference evidence="7 8" key="1">
    <citation type="submission" date="2018-06" db="EMBL/GenBank/DDBJ databases">
        <authorList>
            <consortium name="Pathogen Informatics"/>
            <person name="Doyle S."/>
        </authorList>
    </citation>
    <scope>NUCLEOTIDE SEQUENCE [LARGE SCALE GENOMIC DNA]</scope>
    <source>
        <strain evidence="7 8">NCTC13149</strain>
    </source>
</reference>
<feature type="domain" description="Copper amine oxidase-like N-terminal" evidence="6">
    <location>
        <begin position="463"/>
        <end position="537"/>
    </location>
</feature>
<evidence type="ECO:0000313" key="8">
    <source>
        <dbReference type="Proteomes" id="UP000255517"/>
    </source>
</evidence>
<keyword evidence="3" id="KW-0460">Magnesium</keyword>
<feature type="binding site" evidence="3">
    <location>
        <position position="149"/>
    </location>
    <ligand>
        <name>Mg(2+)</name>
        <dbReference type="ChEBI" id="CHEBI:18420"/>
    </ligand>
</feature>
<feature type="binding site" evidence="3">
    <location>
        <position position="151"/>
    </location>
    <ligand>
        <name>Mg(2+)</name>
        <dbReference type="ChEBI" id="CHEBI:18420"/>
    </ligand>
</feature>
<dbReference type="Pfam" id="PF07833">
    <property type="entry name" value="Cu_amine_oxidN1"/>
    <property type="match status" value="1"/>
</dbReference>
<feature type="chain" id="PRO_5016780856" evidence="5">
    <location>
        <begin position="25"/>
        <end position="541"/>
    </location>
</feature>
<organism evidence="7 8">
    <name type="scientific">Peptoniphilus lacrimalis</name>
    <dbReference type="NCBI Taxonomy" id="33031"/>
    <lineage>
        <taxon>Bacteria</taxon>
        <taxon>Bacillati</taxon>
        <taxon>Bacillota</taxon>
        <taxon>Tissierellia</taxon>
        <taxon>Tissierellales</taxon>
        <taxon>Peptoniphilaceae</taxon>
        <taxon>Peptoniphilus</taxon>
    </lineage>
</organism>
<feature type="active site" description="Phosphoserine intermediate" evidence="2">
    <location>
        <position position="83"/>
    </location>
</feature>
<feature type="binding site" evidence="3">
    <location>
        <position position="42"/>
    </location>
    <ligand>
        <name>Zn(2+)</name>
        <dbReference type="ChEBI" id="CHEBI:29105"/>
        <label>2</label>
    </ligand>
</feature>
<dbReference type="STRING" id="1122949.GCA_000378725_01637"/>
<dbReference type="InterPro" id="IPR001952">
    <property type="entry name" value="Alkaline_phosphatase"/>
</dbReference>
<dbReference type="AlphaFoldDB" id="A0A379C4V8"/>
<dbReference type="GO" id="GO:0046872">
    <property type="term" value="F:metal ion binding"/>
    <property type="evidence" value="ECO:0007669"/>
    <property type="project" value="UniProtKB-KW"/>
</dbReference>
<keyword evidence="3" id="KW-0862">Zinc</keyword>
<sequence length="541" mass="59470">MRNFKKICATIFAVSTLLPSFIFAENNNEYGSAKNVIMMIPDGYSIEIETATRWTTAEKKLVLDDMVKGLVRVNNSNTPIADSAPAATAMATGSKTETPFISCYSTKDGMPGFYDFDKNKAKMPLATVLEGAKRSGRSTGIVSTSNIQHATPAAFCSHYPNRNEYEILGEQQVYQDMDVVLGAGSQYLDASKRKDKEDLINEIKSLGYDYFTTKSEMDKTTSNKIWGMFAEKSMKYDIDREPSVEPSLAEMTTKAINTLSKNDKGFFLMVEGSEIDWGAHANDPVATITDAIAFDKAVAVAKEFVKKTPNSVLIVAADHGTGGMTFGSTGINSGYDKTELDKFTNLVANAKMTGQKVAEKLDDNRTNIKDIMKEAYAINDLTAEEENLIKTADKKDLQTAVGKVVSDRSYIGWTTRGHVGGDIALHCLTNGDNLKTLEGTIFNNQIGLYMADVLDIDLNKLTNELYVCAREAFIKKGAKVEYSKASEDNYELKVTKDDNVLIIPMNKNYAKLNGKKVTIGGLAINTSNKVYLPQKAIELIK</sequence>
<keyword evidence="5" id="KW-0732">Signal</keyword>
<evidence type="ECO:0000256" key="4">
    <source>
        <dbReference type="RuleBase" id="RU003946"/>
    </source>
</evidence>
<name>A0A379C4V8_9FIRM</name>
<dbReference type="InterPro" id="IPR012854">
    <property type="entry name" value="Cu_amine_oxidase-like_N"/>
</dbReference>
<comment type="cofactor">
    <cofactor evidence="3">
        <name>Mg(2+)</name>
        <dbReference type="ChEBI" id="CHEBI:18420"/>
    </cofactor>
    <text evidence="3">Binds 1 Mg(2+) ion.</text>
</comment>
<protein>
    <submittedName>
        <fullName evidence="7">Alkaline phosphatase 4</fullName>
        <ecNumber evidence="7">3.1.3.1</ecNumber>
    </submittedName>
</protein>
<dbReference type="Gene3D" id="3.30.457.10">
    <property type="entry name" value="Copper amine oxidase-like, N-terminal domain"/>
    <property type="match status" value="1"/>
</dbReference>
<keyword evidence="1" id="KW-0597">Phosphoprotein</keyword>
<dbReference type="InterPro" id="IPR017850">
    <property type="entry name" value="Alkaline_phosphatase_core_sf"/>
</dbReference>
<dbReference type="Gene3D" id="1.10.60.40">
    <property type="match status" value="1"/>
</dbReference>
<feature type="binding site" evidence="3">
    <location>
        <position position="271"/>
    </location>
    <ligand>
        <name>Mg(2+)</name>
        <dbReference type="ChEBI" id="CHEBI:18420"/>
    </ligand>
</feature>
<dbReference type="EMBL" id="UGSZ01000001">
    <property type="protein sequence ID" value="SUB56647.1"/>
    <property type="molecule type" value="Genomic_DNA"/>
</dbReference>
<comment type="cofactor">
    <cofactor evidence="3">
        <name>Zn(2+)</name>
        <dbReference type="ChEBI" id="CHEBI:29105"/>
    </cofactor>
    <text evidence="3">Binds 2 Zn(2+) ions.</text>
</comment>
<feature type="binding site" evidence="3">
    <location>
        <position position="276"/>
    </location>
    <ligand>
        <name>Zn(2+)</name>
        <dbReference type="ChEBI" id="CHEBI:29105"/>
        <label>2</label>
    </ligand>
</feature>
<dbReference type="PANTHER" id="PTHR11596">
    <property type="entry name" value="ALKALINE PHOSPHATASE"/>
    <property type="match status" value="1"/>
</dbReference>
<dbReference type="Proteomes" id="UP000255517">
    <property type="component" value="Unassembled WGS sequence"/>
</dbReference>
<evidence type="ECO:0000256" key="1">
    <source>
        <dbReference type="ARBA" id="ARBA00022553"/>
    </source>
</evidence>
<dbReference type="RefSeq" id="WP_019035254.1">
    <property type="nucleotide sequence ID" value="NZ_UGSZ01000001.1"/>
</dbReference>
<evidence type="ECO:0000313" key="7">
    <source>
        <dbReference type="EMBL" id="SUB56647.1"/>
    </source>
</evidence>
<dbReference type="InterPro" id="IPR036582">
    <property type="entry name" value="Mao_N_sf"/>
</dbReference>
<feature type="binding site" evidence="3">
    <location>
        <position position="280"/>
    </location>
    <ligand>
        <name>Zn(2+)</name>
        <dbReference type="ChEBI" id="CHEBI:29105"/>
        <label>2</label>
    </ligand>
</feature>
<proteinExistence type="inferred from homology"/>
<feature type="binding site" evidence="3">
    <location>
        <position position="42"/>
    </location>
    <ligand>
        <name>Mg(2+)</name>
        <dbReference type="ChEBI" id="CHEBI:18420"/>
    </ligand>
</feature>
<evidence type="ECO:0000256" key="2">
    <source>
        <dbReference type="PIRSR" id="PIRSR601952-1"/>
    </source>
</evidence>
<dbReference type="CDD" id="cd16012">
    <property type="entry name" value="ALP"/>
    <property type="match status" value="1"/>
</dbReference>
<dbReference type="GO" id="GO:0004035">
    <property type="term" value="F:alkaline phosphatase activity"/>
    <property type="evidence" value="ECO:0007669"/>
    <property type="project" value="UniProtKB-EC"/>
</dbReference>
<feature type="binding site" evidence="3">
    <location>
        <position position="418"/>
    </location>
    <ligand>
        <name>Zn(2+)</name>
        <dbReference type="ChEBI" id="CHEBI:29105"/>
        <label>2</label>
    </ligand>
</feature>
<gene>
    <name evidence="7" type="primary">phoA</name>
    <name evidence="7" type="ORF">NCTC13149_00419</name>
</gene>
<feature type="binding site" evidence="3">
    <location>
        <position position="318"/>
    </location>
    <ligand>
        <name>Zn(2+)</name>
        <dbReference type="ChEBI" id="CHEBI:29105"/>
        <label>2</label>
    </ligand>
</feature>